<dbReference type="EMBL" id="LAVA02000077">
    <property type="protein sequence ID" value="OIJ64568.1"/>
    <property type="molecule type" value="Genomic_DNA"/>
</dbReference>
<name>A0A1J4NQI7_9ACTN</name>
<accession>A0A1J4NQI7</accession>
<sequence>MLSFHSRVGEAEAMAVAVRLTAARLAGDDPEAFPPAPHVWSAWLCGEYAPAHRRQVLEEFARDFLAEQDADGHPAPPR</sequence>
<gene>
    <name evidence="1" type="ORF">WN71_028180</name>
</gene>
<proteinExistence type="predicted"/>
<dbReference type="AlphaFoldDB" id="A0A1J4NQI7"/>
<reference evidence="1" key="1">
    <citation type="submission" date="2016-10" db="EMBL/GenBank/DDBJ databases">
        <title>Genome sequence of Streptomyces mangrovisoli MUSC 149.</title>
        <authorList>
            <person name="Lee L.-H."/>
            <person name="Ser H.-L."/>
        </authorList>
    </citation>
    <scope>NUCLEOTIDE SEQUENCE [LARGE SCALE GENOMIC DNA]</scope>
    <source>
        <strain evidence="1">MUSC 149</strain>
    </source>
</reference>
<comment type="caution">
    <text evidence="1">The sequence shown here is derived from an EMBL/GenBank/DDBJ whole genome shotgun (WGS) entry which is preliminary data.</text>
</comment>
<protein>
    <submittedName>
        <fullName evidence="1">Uncharacterized protein</fullName>
    </submittedName>
</protein>
<evidence type="ECO:0000313" key="1">
    <source>
        <dbReference type="EMBL" id="OIJ64568.1"/>
    </source>
</evidence>
<dbReference type="Proteomes" id="UP000034196">
    <property type="component" value="Unassembled WGS sequence"/>
</dbReference>
<keyword evidence="2" id="KW-1185">Reference proteome</keyword>
<organism evidence="1 2">
    <name type="scientific">Streptomyces mangrovisoli</name>
    <dbReference type="NCBI Taxonomy" id="1428628"/>
    <lineage>
        <taxon>Bacteria</taxon>
        <taxon>Bacillati</taxon>
        <taxon>Actinomycetota</taxon>
        <taxon>Actinomycetes</taxon>
        <taxon>Kitasatosporales</taxon>
        <taxon>Streptomycetaceae</taxon>
        <taxon>Streptomyces</taxon>
    </lineage>
</organism>
<evidence type="ECO:0000313" key="2">
    <source>
        <dbReference type="Proteomes" id="UP000034196"/>
    </source>
</evidence>